<dbReference type="STRING" id="52560.SAMN04488082_102349"/>
<gene>
    <name evidence="7" type="ORF">SAMN04488082_102349</name>
</gene>
<protein>
    <submittedName>
        <fullName evidence="7">Predicted PurR-regulated permease PerM</fullName>
    </submittedName>
</protein>
<feature type="transmembrane region" description="Helical" evidence="6">
    <location>
        <begin position="244"/>
        <end position="263"/>
    </location>
</feature>
<dbReference type="InterPro" id="IPR002549">
    <property type="entry name" value="AI-2E-like"/>
</dbReference>
<dbReference type="GO" id="GO:0055085">
    <property type="term" value="P:transmembrane transport"/>
    <property type="evidence" value="ECO:0007669"/>
    <property type="project" value="TreeGrafter"/>
</dbReference>
<feature type="transmembrane region" description="Helical" evidence="6">
    <location>
        <begin position="23"/>
        <end position="49"/>
    </location>
</feature>
<evidence type="ECO:0000256" key="1">
    <source>
        <dbReference type="ARBA" id="ARBA00004141"/>
    </source>
</evidence>
<dbReference type="Proteomes" id="UP000198635">
    <property type="component" value="Unassembled WGS sequence"/>
</dbReference>
<dbReference type="EMBL" id="FORX01000002">
    <property type="protein sequence ID" value="SFJ33806.1"/>
    <property type="molecule type" value="Genomic_DNA"/>
</dbReference>
<comment type="subcellular location">
    <subcellularLocation>
        <location evidence="1">Membrane</location>
        <topology evidence="1">Multi-pass membrane protein</topology>
    </subcellularLocation>
</comment>
<evidence type="ECO:0000313" key="7">
    <source>
        <dbReference type="EMBL" id="SFJ33806.1"/>
    </source>
</evidence>
<dbReference type="PANTHER" id="PTHR21716">
    <property type="entry name" value="TRANSMEMBRANE PROTEIN"/>
    <property type="match status" value="1"/>
</dbReference>
<feature type="transmembrane region" description="Helical" evidence="6">
    <location>
        <begin position="69"/>
        <end position="90"/>
    </location>
</feature>
<organism evidence="7 8">
    <name type="scientific">Desulfomicrobium apsheronum</name>
    <dbReference type="NCBI Taxonomy" id="52560"/>
    <lineage>
        <taxon>Bacteria</taxon>
        <taxon>Pseudomonadati</taxon>
        <taxon>Thermodesulfobacteriota</taxon>
        <taxon>Desulfovibrionia</taxon>
        <taxon>Desulfovibrionales</taxon>
        <taxon>Desulfomicrobiaceae</taxon>
        <taxon>Desulfomicrobium</taxon>
    </lineage>
</organism>
<name>A0A1I3QKV5_9BACT</name>
<keyword evidence="8" id="KW-1185">Reference proteome</keyword>
<proteinExistence type="inferred from homology"/>
<evidence type="ECO:0000256" key="3">
    <source>
        <dbReference type="ARBA" id="ARBA00022692"/>
    </source>
</evidence>
<keyword evidence="3 6" id="KW-0812">Transmembrane</keyword>
<evidence type="ECO:0000256" key="4">
    <source>
        <dbReference type="ARBA" id="ARBA00022989"/>
    </source>
</evidence>
<comment type="similarity">
    <text evidence="2">Belongs to the autoinducer-2 exporter (AI-2E) (TC 2.A.86) family.</text>
</comment>
<evidence type="ECO:0000256" key="6">
    <source>
        <dbReference type="SAM" id="Phobius"/>
    </source>
</evidence>
<dbReference type="AlphaFoldDB" id="A0A1I3QKV5"/>
<feature type="transmembrane region" description="Helical" evidence="6">
    <location>
        <begin position="182"/>
        <end position="201"/>
    </location>
</feature>
<keyword evidence="5 6" id="KW-0472">Membrane</keyword>
<feature type="transmembrane region" description="Helical" evidence="6">
    <location>
        <begin position="270"/>
        <end position="297"/>
    </location>
</feature>
<reference evidence="8" key="1">
    <citation type="submission" date="2016-10" db="EMBL/GenBank/DDBJ databases">
        <authorList>
            <person name="Varghese N."/>
            <person name="Submissions S."/>
        </authorList>
    </citation>
    <scope>NUCLEOTIDE SEQUENCE [LARGE SCALE GENOMIC DNA]</scope>
    <source>
        <strain evidence="8">DSM 5918</strain>
    </source>
</reference>
<feature type="transmembrane region" description="Helical" evidence="6">
    <location>
        <begin position="303"/>
        <end position="322"/>
    </location>
</feature>
<dbReference type="GO" id="GO:0016020">
    <property type="term" value="C:membrane"/>
    <property type="evidence" value="ECO:0007669"/>
    <property type="project" value="UniProtKB-SubCell"/>
</dbReference>
<dbReference type="OrthoDB" id="9772136at2"/>
<feature type="transmembrane region" description="Helical" evidence="6">
    <location>
        <begin position="334"/>
        <end position="356"/>
    </location>
</feature>
<dbReference type="Pfam" id="PF01594">
    <property type="entry name" value="AI-2E_transport"/>
    <property type="match status" value="1"/>
</dbReference>
<evidence type="ECO:0000256" key="5">
    <source>
        <dbReference type="ARBA" id="ARBA00023136"/>
    </source>
</evidence>
<sequence>MTPDCGQGPANLAERIMPALIRILVWGGVFAVVFILRSFFLLLFLTFVFGYIQNRGVNRLQGLIPNRPFRVVLVASIFLGVLITVGVFLVPRAKEQTVLFITELPQYVERLDQELGVLGERYPMIANAIPELGALAEHTTPSLGSSRVAALVQQLFGMIDHPEGQHKVNQLLDLVRGVGGRIAAIASAFLLALLFSFLIVLDLPRLSASVCSLENSKLGFVYREVAGSIQDFAMVLGKALEAQFVIALVNAVLTAIGVSLLGLGSTMAFLTVIVFLCSFIPVLGVFISSVPICLIALQSSGLTTMLLAIVMITVIHLLEGYVLNPRIYGSYMRINPVIVLVILTIGAKLFQIWGLVLGVPICTYIFGHVIQHKEEEPQASLECTREDMPD</sequence>
<evidence type="ECO:0000256" key="2">
    <source>
        <dbReference type="ARBA" id="ARBA00009773"/>
    </source>
</evidence>
<evidence type="ECO:0000313" key="8">
    <source>
        <dbReference type="Proteomes" id="UP000198635"/>
    </source>
</evidence>
<dbReference type="PANTHER" id="PTHR21716:SF62">
    <property type="entry name" value="TRANSPORT PROTEIN YDBI-RELATED"/>
    <property type="match status" value="1"/>
</dbReference>
<dbReference type="RefSeq" id="WP_092372802.1">
    <property type="nucleotide sequence ID" value="NZ_FORX01000002.1"/>
</dbReference>
<keyword evidence="4 6" id="KW-1133">Transmembrane helix</keyword>
<accession>A0A1I3QKV5</accession>